<evidence type="ECO:0000313" key="2">
    <source>
        <dbReference type="EMBL" id="KAJ1149665.1"/>
    </source>
</evidence>
<keyword evidence="3" id="KW-1185">Reference proteome</keyword>
<feature type="region of interest" description="Disordered" evidence="1">
    <location>
        <begin position="1"/>
        <end position="42"/>
    </location>
</feature>
<organism evidence="2 3">
    <name type="scientific">Pleurodeles waltl</name>
    <name type="common">Iberian ribbed newt</name>
    <dbReference type="NCBI Taxonomy" id="8319"/>
    <lineage>
        <taxon>Eukaryota</taxon>
        <taxon>Metazoa</taxon>
        <taxon>Chordata</taxon>
        <taxon>Craniata</taxon>
        <taxon>Vertebrata</taxon>
        <taxon>Euteleostomi</taxon>
        <taxon>Amphibia</taxon>
        <taxon>Batrachia</taxon>
        <taxon>Caudata</taxon>
        <taxon>Salamandroidea</taxon>
        <taxon>Salamandridae</taxon>
        <taxon>Pleurodelinae</taxon>
        <taxon>Pleurodeles</taxon>
    </lineage>
</organism>
<reference evidence="2" key="1">
    <citation type="journal article" date="2022" name="bioRxiv">
        <title>Sequencing and chromosome-scale assembly of the giantPleurodeles waltlgenome.</title>
        <authorList>
            <person name="Brown T."/>
            <person name="Elewa A."/>
            <person name="Iarovenko S."/>
            <person name="Subramanian E."/>
            <person name="Araus A.J."/>
            <person name="Petzold A."/>
            <person name="Susuki M."/>
            <person name="Suzuki K.-i.T."/>
            <person name="Hayashi T."/>
            <person name="Toyoda A."/>
            <person name="Oliveira C."/>
            <person name="Osipova E."/>
            <person name="Leigh N.D."/>
            <person name="Simon A."/>
            <person name="Yun M.H."/>
        </authorList>
    </citation>
    <scope>NUCLEOTIDE SEQUENCE</scope>
    <source>
        <strain evidence="2">20211129_DDA</strain>
        <tissue evidence="2">Liver</tissue>
    </source>
</reference>
<feature type="compositionally biased region" description="Basic and acidic residues" evidence="1">
    <location>
        <begin position="1"/>
        <end position="11"/>
    </location>
</feature>
<evidence type="ECO:0000313" key="3">
    <source>
        <dbReference type="Proteomes" id="UP001066276"/>
    </source>
</evidence>
<proteinExistence type="predicted"/>
<accession>A0AAV7RDW0</accession>
<gene>
    <name evidence="2" type="ORF">NDU88_002470</name>
</gene>
<name>A0AAV7RDW0_PLEWA</name>
<dbReference type="EMBL" id="JANPWB010000009">
    <property type="protein sequence ID" value="KAJ1149665.1"/>
    <property type="molecule type" value="Genomic_DNA"/>
</dbReference>
<dbReference type="AlphaFoldDB" id="A0AAV7RDW0"/>
<sequence>MSPQLQRREVAMNDPAPGAERGLVSMGSGCAGLGGSDDSLGFPGRGQGWSAWACRRMPMKIGAAWRLGGGPAIPREPQSLVDPAGSITMARWQRPGQEERIYRRESWPVTGQKSVEMMAEQVRAA</sequence>
<dbReference type="Proteomes" id="UP001066276">
    <property type="component" value="Chromosome 5"/>
</dbReference>
<evidence type="ECO:0000256" key="1">
    <source>
        <dbReference type="SAM" id="MobiDB-lite"/>
    </source>
</evidence>
<protein>
    <submittedName>
        <fullName evidence="2">Uncharacterized protein</fullName>
    </submittedName>
</protein>
<comment type="caution">
    <text evidence="2">The sequence shown here is derived from an EMBL/GenBank/DDBJ whole genome shotgun (WGS) entry which is preliminary data.</text>
</comment>